<dbReference type="SMART" id="SM00554">
    <property type="entry name" value="FAS1"/>
    <property type="match status" value="4"/>
</dbReference>
<feature type="region of interest" description="Disordered" evidence="1">
    <location>
        <begin position="486"/>
        <end position="506"/>
    </location>
</feature>
<sequence>MTYSYRPNKSTISVIFIILSTLLNYIKAADSFPWPGRGKPVSSTFTPINPTSPAELTVIDVLSSDEQYSDLLRIIQRLKLVPAINKLGDITLYAPTNDAIREAQHAMTDNINDEARETIFYHMLNYTITSQSDQILHQTLLHPDSEHVKPKKPHSPWFPEPGDGKPLSGAGQQIRIGRANSTDICYGLPDLPVGEKYHGNCHENGAATVLSKEPKHARNGVVYPIDKVISPPGDLATQIRNHPSLSTLLELIPAQAISALEQRAANGFTLFLPTNEAFKTLDKTVYSYLHNQIYASSDLLDLMSGHIAVGKGVGWSTTWDTQKEYDTNLKTKLQVNDKNTVKLDSHTSAQINTFDILASNGVIHLIDSFVTPPQLLLLDSEKILIGLNATRFVDLFRSAKLSNKYLKNDQDNMTLLVFHNDVFEGTNDIKEVDALATASDDQNEMSMTLKYHIIPGNIRKDDVKTGELIETELRTRLLGDNGQRVVVSKTKTPSDKSSKTNKSEKHTGWSFNHASVLSDEHKVGNKTIYFISSVLEPPRDVMSVAVSDLRLSTFVASVYAAGMDEYLKHIPATTLVIPTNDAFEELGYAMKYFLKSQAKAELKQLINYHIIDDIVYTKSLSNGTYKTLSDVPLDVNVHNKGNTTEMALGSPRNVAGYPLNGEERKAIISEGDILTSSGVIHVIDQVERSPMVDITLRKLFKGSNANTMLDLFQKAGYQWLLDGKAPPLEDDSNPYEKHNSSTGHPVKPYTVLTPTDAAFTHINLTHYLDDRAALEALVRMHILPAPPDYLDEDYSYALEEDHTTDNGQPLYISDDMAYPSLLSYTEGGPSRYGDVAFKKSQNGWTVGIRGARGVNGPEDFASVLGFGRASPHFYNSTSDFEINRNNDLDNDDPHAMSIGGGIVVLDSVLIPYEPSWIYRWGWIVFTAITGTGVLGAGGYASYVTYQRRKEIRAGYQSLEGEED</sequence>
<dbReference type="PROSITE" id="PS50213">
    <property type="entry name" value="FAS1"/>
    <property type="match status" value="4"/>
</dbReference>
<dbReference type="EMBL" id="SPRC01000007">
    <property type="protein sequence ID" value="TIB81474.1"/>
    <property type="molecule type" value="Genomic_DNA"/>
</dbReference>
<keyword evidence="2" id="KW-1133">Transmembrane helix</keyword>
<gene>
    <name evidence="4" type="ORF">E3Q22_00982</name>
</gene>
<proteinExistence type="predicted"/>
<evidence type="ECO:0000256" key="1">
    <source>
        <dbReference type="SAM" id="MobiDB-lite"/>
    </source>
</evidence>
<dbReference type="Pfam" id="PF02469">
    <property type="entry name" value="Fasciclin"/>
    <property type="match status" value="5"/>
</dbReference>
<evidence type="ECO:0000259" key="3">
    <source>
        <dbReference type="PROSITE" id="PS50213"/>
    </source>
</evidence>
<dbReference type="PANTHER" id="PTHR10900:SF77">
    <property type="entry name" value="FI19380P1"/>
    <property type="match status" value="1"/>
</dbReference>
<dbReference type="SUPFAM" id="SSF82153">
    <property type="entry name" value="FAS1 domain"/>
    <property type="match status" value="5"/>
</dbReference>
<protein>
    <submittedName>
        <fullName evidence="4">FAS1 domain-containing protein</fullName>
    </submittedName>
</protein>
<evidence type="ECO:0000256" key="2">
    <source>
        <dbReference type="SAM" id="Phobius"/>
    </source>
</evidence>
<dbReference type="InterPro" id="IPR000782">
    <property type="entry name" value="FAS1_domain"/>
</dbReference>
<feature type="domain" description="FAS1" evidence="3">
    <location>
        <begin position="55"/>
        <end position="229"/>
    </location>
</feature>
<keyword evidence="2" id="KW-0812">Transmembrane</keyword>
<feature type="domain" description="FAS1" evidence="3">
    <location>
        <begin position="538"/>
        <end position="687"/>
    </location>
</feature>
<feature type="domain" description="FAS1" evidence="3">
    <location>
        <begin position="376"/>
        <end position="535"/>
    </location>
</feature>
<name>A0A4T0MEE2_9BASI</name>
<feature type="compositionally biased region" description="Basic and acidic residues" evidence="1">
    <location>
        <begin position="492"/>
        <end position="506"/>
    </location>
</feature>
<evidence type="ECO:0000313" key="4">
    <source>
        <dbReference type="EMBL" id="TIB81474.1"/>
    </source>
</evidence>
<dbReference type="AlphaFoldDB" id="A0A4T0MEE2"/>
<organism evidence="4 5">
    <name type="scientific">Wallemia mellicola</name>
    <dbReference type="NCBI Taxonomy" id="1708541"/>
    <lineage>
        <taxon>Eukaryota</taxon>
        <taxon>Fungi</taxon>
        <taxon>Dikarya</taxon>
        <taxon>Basidiomycota</taxon>
        <taxon>Wallemiomycotina</taxon>
        <taxon>Wallemiomycetes</taxon>
        <taxon>Wallemiales</taxon>
        <taxon>Wallemiaceae</taxon>
        <taxon>Wallemia</taxon>
    </lineage>
</organism>
<feature type="transmembrane region" description="Helical" evidence="2">
    <location>
        <begin position="920"/>
        <end position="942"/>
    </location>
</feature>
<keyword evidence="2" id="KW-0472">Membrane</keyword>
<dbReference type="Gene3D" id="2.30.180.10">
    <property type="entry name" value="FAS1 domain"/>
    <property type="match status" value="5"/>
</dbReference>
<dbReference type="PANTHER" id="PTHR10900">
    <property type="entry name" value="PERIOSTIN-RELATED"/>
    <property type="match status" value="1"/>
</dbReference>
<accession>A0A4T0MEE2</accession>
<feature type="domain" description="FAS1" evidence="3">
    <location>
        <begin position="232"/>
        <end position="370"/>
    </location>
</feature>
<comment type="caution">
    <text evidence="4">The sequence shown here is derived from an EMBL/GenBank/DDBJ whole genome shotgun (WGS) entry which is preliminary data.</text>
</comment>
<evidence type="ECO:0000313" key="5">
    <source>
        <dbReference type="Proteomes" id="UP000310685"/>
    </source>
</evidence>
<dbReference type="Proteomes" id="UP000310685">
    <property type="component" value="Unassembled WGS sequence"/>
</dbReference>
<dbReference type="InterPro" id="IPR036378">
    <property type="entry name" value="FAS1_dom_sf"/>
</dbReference>
<dbReference type="GO" id="GO:0005615">
    <property type="term" value="C:extracellular space"/>
    <property type="evidence" value="ECO:0007669"/>
    <property type="project" value="TreeGrafter"/>
</dbReference>
<dbReference type="InterPro" id="IPR050904">
    <property type="entry name" value="Adhesion/Biosynth-related"/>
</dbReference>
<feature type="region of interest" description="Disordered" evidence="1">
    <location>
        <begin position="728"/>
        <end position="749"/>
    </location>
</feature>
<reference evidence="4 5" key="1">
    <citation type="submission" date="2019-03" db="EMBL/GenBank/DDBJ databases">
        <title>Sequencing 25 genomes of Wallemia mellicola.</title>
        <authorList>
            <person name="Gostincar C."/>
        </authorList>
    </citation>
    <scope>NUCLEOTIDE SEQUENCE [LARGE SCALE GENOMIC DNA]</scope>
    <source>
        <strain evidence="4 5">EXF-6152</strain>
    </source>
</reference>